<feature type="transmembrane region" description="Helical" evidence="5">
    <location>
        <begin position="16"/>
        <end position="38"/>
    </location>
</feature>
<feature type="transmembrane region" description="Helical" evidence="5">
    <location>
        <begin position="135"/>
        <end position="157"/>
    </location>
</feature>
<feature type="transmembrane region" description="Helical" evidence="5">
    <location>
        <begin position="414"/>
        <end position="441"/>
    </location>
</feature>
<feature type="transmembrane region" description="Helical" evidence="5">
    <location>
        <begin position="354"/>
        <end position="373"/>
    </location>
</feature>
<feature type="transmembrane region" description="Helical" evidence="5">
    <location>
        <begin position="189"/>
        <end position="212"/>
    </location>
</feature>
<keyword evidence="7" id="KW-1185">Reference proteome</keyword>
<feature type="transmembrane region" description="Helical" evidence="5">
    <location>
        <begin position="244"/>
        <end position="261"/>
    </location>
</feature>
<dbReference type="RefSeq" id="WP_236097540.1">
    <property type="nucleotide sequence ID" value="NZ_JAKGUD010000001.1"/>
</dbReference>
<evidence type="ECO:0000256" key="3">
    <source>
        <dbReference type="ARBA" id="ARBA00022989"/>
    </source>
</evidence>
<evidence type="ECO:0000256" key="5">
    <source>
        <dbReference type="SAM" id="Phobius"/>
    </source>
</evidence>
<protein>
    <submittedName>
        <fullName evidence="6">Purine/pyrimidine permease</fullName>
    </submittedName>
</protein>
<evidence type="ECO:0000256" key="2">
    <source>
        <dbReference type="ARBA" id="ARBA00022692"/>
    </source>
</evidence>
<dbReference type="EMBL" id="JAKGUD010000001">
    <property type="protein sequence ID" value="MCF4141208.1"/>
    <property type="molecule type" value="Genomic_DNA"/>
</dbReference>
<feature type="transmembrane region" description="Helical" evidence="5">
    <location>
        <begin position="163"/>
        <end position="182"/>
    </location>
</feature>
<reference evidence="6 7" key="1">
    <citation type="submission" date="2022-01" db="EMBL/GenBank/DDBJ databases">
        <title>Dethiosulfovibrio faecalis sp. nov., a novel proteolytic, non-sulfur-reducing bacterium isolated from a marine aquaculture solid waste bioreactor.</title>
        <authorList>
            <person name="Grabowski S."/>
            <person name="Apolinario E."/>
            <person name="Schneider N."/>
            <person name="Marshall C.W."/>
            <person name="Sowers K.R."/>
        </authorList>
    </citation>
    <scope>NUCLEOTIDE SEQUENCE [LARGE SCALE GENOMIC DNA]</scope>
    <source>
        <strain evidence="6 7">DSM 12537</strain>
    </source>
</reference>
<gene>
    <name evidence="6" type="ORF">L2W38_00040</name>
</gene>
<comment type="subcellular location">
    <subcellularLocation>
        <location evidence="1">Membrane</location>
        <topology evidence="1">Multi-pass membrane protein</topology>
    </subcellularLocation>
</comment>
<feature type="transmembrane region" description="Helical" evidence="5">
    <location>
        <begin position="385"/>
        <end position="402"/>
    </location>
</feature>
<keyword evidence="4 5" id="KW-0472">Membrane</keyword>
<dbReference type="Pfam" id="PF00860">
    <property type="entry name" value="Xan_ur_permease"/>
    <property type="match status" value="1"/>
</dbReference>
<proteinExistence type="predicted"/>
<feature type="transmembrane region" description="Helical" evidence="5">
    <location>
        <begin position="50"/>
        <end position="67"/>
    </location>
</feature>
<evidence type="ECO:0000256" key="4">
    <source>
        <dbReference type="ARBA" id="ARBA00023136"/>
    </source>
</evidence>
<name>A0ABS9EJ36_9BACT</name>
<feature type="transmembrane region" description="Helical" evidence="5">
    <location>
        <begin position="106"/>
        <end position="128"/>
    </location>
</feature>
<evidence type="ECO:0000313" key="7">
    <source>
        <dbReference type="Proteomes" id="UP001200430"/>
    </source>
</evidence>
<keyword evidence="2 5" id="KW-0812">Transmembrane</keyword>
<feature type="transmembrane region" description="Helical" evidence="5">
    <location>
        <begin position="325"/>
        <end position="348"/>
    </location>
</feature>
<keyword evidence="3 5" id="KW-1133">Transmembrane helix</keyword>
<evidence type="ECO:0000313" key="6">
    <source>
        <dbReference type="EMBL" id="MCF4141208.1"/>
    </source>
</evidence>
<organism evidence="6 7">
    <name type="scientific">Dethiosulfovibrio marinus</name>
    <dbReference type="NCBI Taxonomy" id="133532"/>
    <lineage>
        <taxon>Bacteria</taxon>
        <taxon>Thermotogati</taxon>
        <taxon>Synergistota</taxon>
        <taxon>Synergistia</taxon>
        <taxon>Synergistales</taxon>
        <taxon>Dethiosulfovibrionaceae</taxon>
        <taxon>Dethiosulfovibrio</taxon>
    </lineage>
</organism>
<evidence type="ECO:0000256" key="1">
    <source>
        <dbReference type="ARBA" id="ARBA00004141"/>
    </source>
</evidence>
<accession>A0ABS9EJ36</accession>
<dbReference type="PANTHER" id="PTHR11119">
    <property type="entry name" value="XANTHINE-URACIL / VITAMIN C PERMEASE FAMILY MEMBER"/>
    <property type="match status" value="1"/>
</dbReference>
<feature type="transmembrane region" description="Helical" evidence="5">
    <location>
        <begin position="79"/>
        <end position="100"/>
    </location>
</feature>
<dbReference type="NCBIfam" id="NF037981">
    <property type="entry name" value="NCS2_1"/>
    <property type="match status" value="1"/>
</dbReference>
<comment type="caution">
    <text evidence="6">The sequence shown here is derived from an EMBL/GenBank/DDBJ whole genome shotgun (WGS) entry which is preliminary data.</text>
</comment>
<sequence length="456" mass="47806">MSKLIYGVDDKPRFPIMVLAGAQHVLTLFGATTLVPLIFGPAMNMTPTQIGFFISCVYMSMGVATLIQTSTMGSRLPIVQGSSFSFIPPIMTIIGVYGAQGANVCLQYIGGALILGGVLMALIGYTGLVGKVRRFITPVTVGPTIMAIGFSLAPVAIGGNAANYWPVSLSVVILIFLFSLGMKNRYINIFSILSSVVIVYLLCLVLSSSGIFTPDHPAYIDLSSVIAAKWFQFTGIAPWGVPKFSLVAFGAIVAGFFAVFIESIGDYYNVSHACGLNDPSEETINKGIGAEGLGCAIGGLCGGVACTSYTENIGLIGLTGVGSRWVVRTGAVLLIVMSCIGKLGALVATIPTPIIGGCYIALFGIIGALGIQALSRADMNSQRNVMIVGFSFLMALGLPGWVEGQQEMFFSMGIFGQVLWAIGKTAMAVAGICAGVLDNVIPGTDEERGIRKKESH</sequence>
<dbReference type="InterPro" id="IPR006043">
    <property type="entry name" value="NCS2"/>
</dbReference>
<dbReference type="Proteomes" id="UP001200430">
    <property type="component" value="Unassembled WGS sequence"/>
</dbReference>